<reference evidence="1" key="1">
    <citation type="submission" date="2017-07" db="EMBL/GenBank/DDBJ databases">
        <authorList>
            <person name="Mikheyev A."/>
            <person name="Grau M."/>
        </authorList>
    </citation>
    <scope>NUCLEOTIDE SEQUENCE</scope>
    <source>
        <tissue evidence="1">Venom_gland</tissue>
    </source>
</reference>
<protein>
    <submittedName>
        <fullName evidence="1">Uncharacterized protein</fullName>
    </submittedName>
</protein>
<dbReference type="EMBL" id="IACK01124477">
    <property type="protein sequence ID" value="LAA87512.1"/>
    <property type="molecule type" value="Transcribed_RNA"/>
</dbReference>
<reference evidence="1" key="2">
    <citation type="submission" date="2017-11" db="EMBL/GenBank/DDBJ databases">
        <title>Coralsnake Venomics: Analyses of Venom Gland Transcriptomes and Proteomes of Six Brazilian Taxa.</title>
        <authorList>
            <person name="Aird S.D."/>
            <person name="Jorge da Silva N."/>
            <person name="Qiu L."/>
            <person name="Villar-Briones A."/>
            <person name="Aparecida-Saddi V."/>
            <person name="Campos-Telles M.P."/>
            <person name="Grau M."/>
            <person name="Mikheyev A.S."/>
        </authorList>
    </citation>
    <scope>NUCLEOTIDE SEQUENCE</scope>
    <source>
        <tissue evidence="1">Venom_gland</tissue>
    </source>
</reference>
<sequence>MKKIQYFFPYSSRAQGKYSEKFMVKYEVEARYFQAKLDITRLFFSEVSHKSLYRYGVFFHCFVTEGRAAASDATLLSFSRITSAKTNNFIAGSHFCNQTSYPLGLCPAP</sequence>
<dbReference type="AlphaFoldDB" id="A0A2D4ITF6"/>
<accession>A0A2D4ITF6</accession>
<organism evidence="1">
    <name type="scientific">Micrurus lemniscatus lemniscatus</name>
    <dbReference type="NCBI Taxonomy" id="129467"/>
    <lineage>
        <taxon>Eukaryota</taxon>
        <taxon>Metazoa</taxon>
        <taxon>Chordata</taxon>
        <taxon>Craniata</taxon>
        <taxon>Vertebrata</taxon>
        <taxon>Euteleostomi</taxon>
        <taxon>Lepidosauria</taxon>
        <taxon>Squamata</taxon>
        <taxon>Bifurcata</taxon>
        <taxon>Unidentata</taxon>
        <taxon>Episquamata</taxon>
        <taxon>Toxicofera</taxon>
        <taxon>Serpentes</taxon>
        <taxon>Colubroidea</taxon>
        <taxon>Elapidae</taxon>
        <taxon>Elapinae</taxon>
        <taxon>Micrurus</taxon>
    </lineage>
</organism>
<name>A0A2D4ITF6_MICLE</name>
<proteinExistence type="predicted"/>
<evidence type="ECO:0000313" key="1">
    <source>
        <dbReference type="EMBL" id="LAA87512.1"/>
    </source>
</evidence>